<dbReference type="GO" id="GO:0005886">
    <property type="term" value="C:plasma membrane"/>
    <property type="evidence" value="ECO:0007669"/>
    <property type="project" value="UniProtKB-SubCell"/>
</dbReference>
<dbReference type="eggNOG" id="COG0658">
    <property type="taxonomic scope" value="Bacteria"/>
</dbReference>
<keyword evidence="2" id="KW-1003">Cell membrane</keyword>
<gene>
    <name evidence="8" type="ORF">Apau_1578</name>
</gene>
<dbReference type="OrthoDB" id="9761531at2"/>
<sequence>MSLLTRAPAFAVLCGWIGALSAVRLGVSPIAAAAAGGLCTAAVLLLGEGAFPAPGSLPPAVLILLVSFLGSWWVAARLVQAPELPRRLDETGRVLLERSWGSSRVALMGFPSGRFLVALPWGTGAMEGQMYRVRGGPRPFRSSDSLRGFDEEAYWRCRGAQGVLDAALLEFRSPPSGWVAWRNGVRSALLLNLPSPVRGYLLAAWLGRRDPDLARQHARWGTSHILAVSGFHVALVVGILHLLLRRVPGRLLWESLFLWGYVLLAGAAASALRAGAMIQVVLLGGALGRPSRAFHSLCVAALLLLALNPWLFTDLGFRLSVLSVLVLSSWSGLPRPFLPLAGPLVWLVTAPLVTWAFGTVPVAGLAVNLLALPFFALFFPLVSLLSLPALAGLPGSALLAFPGELMAEAFALVADGICRILPWQVPFSPLLASLAAGAAAFGALRASSCSVPRAILAALGLAGGVLAWSVRVLAGV</sequence>
<proteinExistence type="predicted"/>
<keyword evidence="3 6" id="KW-0812">Transmembrane</keyword>
<reference evidence="8 9" key="1">
    <citation type="journal article" date="2010" name="Stand. Genomic Sci.">
        <title>Non-contiguous finished genome sequence of Aminomonas paucivorans type strain (GLU-3).</title>
        <authorList>
            <person name="Pitluck S."/>
            <person name="Yasawong M."/>
            <person name="Held B."/>
            <person name="Lapidus A."/>
            <person name="Nolan M."/>
            <person name="Copeland A."/>
            <person name="Lucas S."/>
            <person name="Del Rio T.G."/>
            <person name="Tice H."/>
            <person name="Cheng J.F."/>
            <person name="Chertkov O."/>
            <person name="Goodwin L."/>
            <person name="Tapia R."/>
            <person name="Han C."/>
            <person name="Liolios K."/>
            <person name="Ivanova N."/>
            <person name="Mavromatis K."/>
            <person name="Ovchinnikova G."/>
            <person name="Pati A."/>
            <person name="Chen A."/>
            <person name="Palaniappan K."/>
            <person name="Land M."/>
            <person name="Hauser L."/>
            <person name="Chang Y.J."/>
            <person name="Jeffries C.D."/>
            <person name="Pukall R."/>
            <person name="Spring S."/>
            <person name="Rohde M."/>
            <person name="Sikorski J."/>
            <person name="Goker M."/>
            <person name="Woyke T."/>
            <person name="Bristow J."/>
            <person name="Eisen J.A."/>
            <person name="Markowitz V."/>
            <person name="Hugenholtz P."/>
            <person name="Kyrpides N.C."/>
            <person name="Klenk H.P."/>
        </authorList>
    </citation>
    <scope>NUCLEOTIDE SEQUENCE [LARGE SCALE GENOMIC DNA]</scope>
    <source>
        <strain evidence="8 9">DSM 12260</strain>
    </source>
</reference>
<feature type="transmembrane region" description="Helical" evidence="6">
    <location>
        <begin position="57"/>
        <end position="79"/>
    </location>
</feature>
<dbReference type="PaxDb" id="584708-Apau_1578"/>
<feature type="transmembrane region" description="Helical" evidence="6">
    <location>
        <begin position="225"/>
        <end position="244"/>
    </location>
</feature>
<dbReference type="Proteomes" id="UP000005096">
    <property type="component" value="Chromosome"/>
</dbReference>
<feature type="transmembrane region" description="Helical" evidence="6">
    <location>
        <begin position="256"/>
        <end position="282"/>
    </location>
</feature>
<dbReference type="Pfam" id="PF03772">
    <property type="entry name" value="Competence"/>
    <property type="match status" value="1"/>
</dbReference>
<protein>
    <submittedName>
        <fullName evidence="8">ComEC/Rec2-related protein</fullName>
    </submittedName>
</protein>
<dbReference type="RefSeq" id="WP_006301215.1">
    <property type="nucleotide sequence ID" value="NZ_CM001022.1"/>
</dbReference>
<evidence type="ECO:0000256" key="5">
    <source>
        <dbReference type="ARBA" id="ARBA00023136"/>
    </source>
</evidence>
<dbReference type="STRING" id="584708.Apau_1578"/>
<dbReference type="NCBIfam" id="TIGR00360">
    <property type="entry name" value="ComEC_N-term"/>
    <property type="match status" value="1"/>
</dbReference>
<evidence type="ECO:0000256" key="6">
    <source>
        <dbReference type="SAM" id="Phobius"/>
    </source>
</evidence>
<dbReference type="HOGENOM" id="CLU_044993_0_0_0"/>
<dbReference type="PANTHER" id="PTHR30619">
    <property type="entry name" value="DNA INTERNALIZATION/COMPETENCE PROTEIN COMEC/REC2"/>
    <property type="match status" value="1"/>
</dbReference>
<dbReference type="InterPro" id="IPR004477">
    <property type="entry name" value="ComEC_N"/>
</dbReference>
<keyword evidence="5 6" id="KW-0472">Membrane</keyword>
<feature type="transmembrane region" description="Helical" evidence="6">
    <location>
        <begin position="430"/>
        <end position="448"/>
    </location>
</feature>
<dbReference type="InterPro" id="IPR052159">
    <property type="entry name" value="Competence_DNA_uptake"/>
</dbReference>
<feature type="transmembrane region" description="Helical" evidence="6">
    <location>
        <begin position="294"/>
        <end position="312"/>
    </location>
</feature>
<dbReference type="EMBL" id="CM001022">
    <property type="protein sequence ID" value="EFQ23997.1"/>
    <property type="molecule type" value="Genomic_DNA"/>
</dbReference>
<keyword evidence="4 6" id="KW-1133">Transmembrane helix</keyword>
<feature type="transmembrane region" description="Helical" evidence="6">
    <location>
        <begin position="454"/>
        <end position="474"/>
    </location>
</feature>
<evidence type="ECO:0000256" key="3">
    <source>
        <dbReference type="ARBA" id="ARBA00022692"/>
    </source>
</evidence>
<organism evidence="8 9">
    <name type="scientific">Aminomonas paucivorans DSM 12260</name>
    <dbReference type="NCBI Taxonomy" id="584708"/>
    <lineage>
        <taxon>Bacteria</taxon>
        <taxon>Thermotogati</taxon>
        <taxon>Synergistota</taxon>
        <taxon>Synergistia</taxon>
        <taxon>Synergistales</taxon>
        <taxon>Synergistaceae</taxon>
        <taxon>Aminomonas</taxon>
    </lineage>
</organism>
<evidence type="ECO:0000256" key="1">
    <source>
        <dbReference type="ARBA" id="ARBA00004651"/>
    </source>
</evidence>
<dbReference type="AlphaFoldDB" id="E3CUI1"/>
<evidence type="ECO:0000259" key="7">
    <source>
        <dbReference type="Pfam" id="PF03772"/>
    </source>
</evidence>
<feature type="transmembrane region" description="Helical" evidence="6">
    <location>
        <begin position="369"/>
        <end position="391"/>
    </location>
</feature>
<feature type="domain" description="ComEC/Rec2-related protein" evidence="7">
    <location>
        <begin position="210"/>
        <end position="440"/>
    </location>
</feature>
<dbReference type="PANTHER" id="PTHR30619:SF7">
    <property type="entry name" value="BETA-LACTAMASE DOMAIN PROTEIN"/>
    <property type="match status" value="1"/>
</dbReference>
<evidence type="ECO:0000256" key="4">
    <source>
        <dbReference type="ARBA" id="ARBA00022989"/>
    </source>
</evidence>
<evidence type="ECO:0000313" key="8">
    <source>
        <dbReference type="EMBL" id="EFQ23997.1"/>
    </source>
</evidence>
<comment type="subcellular location">
    <subcellularLocation>
        <location evidence="1">Cell membrane</location>
        <topology evidence="1">Multi-pass membrane protein</topology>
    </subcellularLocation>
</comment>
<accession>E3CUI1</accession>
<evidence type="ECO:0000313" key="9">
    <source>
        <dbReference type="Proteomes" id="UP000005096"/>
    </source>
</evidence>
<feature type="transmembrane region" description="Helical" evidence="6">
    <location>
        <begin position="337"/>
        <end position="357"/>
    </location>
</feature>
<keyword evidence="9" id="KW-1185">Reference proteome</keyword>
<evidence type="ECO:0000256" key="2">
    <source>
        <dbReference type="ARBA" id="ARBA00022475"/>
    </source>
</evidence>
<name>E3CUI1_9BACT</name>